<evidence type="ECO:0000256" key="3">
    <source>
        <dbReference type="ARBA" id="ARBA00022827"/>
    </source>
</evidence>
<dbReference type="PANTHER" id="PTHR46720:SF3">
    <property type="entry name" value="FAD-BINDING DOMAIN-CONTAINING PROTEIN-RELATED"/>
    <property type="match status" value="1"/>
</dbReference>
<dbReference type="InterPro" id="IPR002938">
    <property type="entry name" value="FAD-bd"/>
</dbReference>
<reference evidence="7" key="2">
    <citation type="submission" date="2023-05" db="EMBL/GenBank/DDBJ databases">
        <authorList>
            <consortium name="Lawrence Berkeley National Laboratory"/>
            <person name="Steindorff A."/>
            <person name="Hensen N."/>
            <person name="Bonometti L."/>
            <person name="Westerberg I."/>
            <person name="Brannstrom I.O."/>
            <person name="Guillou S."/>
            <person name="Cros-Aarteil S."/>
            <person name="Calhoun S."/>
            <person name="Haridas S."/>
            <person name="Kuo A."/>
            <person name="Mondo S."/>
            <person name="Pangilinan J."/>
            <person name="Riley R."/>
            <person name="Labutti K."/>
            <person name="Andreopoulos B."/>
            <person name="Lipzen A."/>
            <person name="Chen C."/>
            <person name="Yanf M."/>
            <person name="Daum C."/>
            <person name="Ng V."/>
            <person name="Clum A."/>
            <person name="Ohm R."/>
            <person name="Martin F."/>
            <person name="Silar P."/>
            <person name="Natvig D."/>
            <person name="Lalanne C."/>
            <person name="Gautier V."/>
            <person name="Ament-Velasquez S.L."/>
            <person name="Kruys A."/>
            <person name="Hutchinson M.I."/>
            <person name="Powell A.J."/>
            <person name="Barry K."/>
            <person name="Miller A.N."/>
            <person name="Grigoriev I.V."/>
            <person name="Debuchy R."/>
            <person name="Gladieux P."/>
            <person name="Thoren M.H."/>
            <person name="Johannesson H."/>
        </authorList>
    </citation>
    <scope>NUCLEOTIDE SEQUENCE</scope>
    <source>
        <strain evidence="7">CBS 757.83</strain>
    </source>
</reference>
<dbReference type="SUPFAM" id="SSF51905">
    <property type="entry name" value="FAD/NAD(P)-binding domain"/>
    <property type="match status" value="1"/>
</dbReference>
<keyword evidence="8" id="KW-1185">Reference proteome</keyword>
<evidence type="ECO:0000256" key="5">
    <source>
        <dbReference type="SAM" id="MobiDB-lite"/>
    </source>
</evidence>
<comment type="similarity">
    <text evidence="1">Belongs to the paxM FAD-dependent monooxygenase family.</text>
</comment>
<dbReference type="PANTHER" id="PTHR46720">
    <property type="entry name" value="HYDROXYLASE, PUTATIVE (AFU_ORTHOLOGUE AFUA_3G01460)-RELATED"/>
    <property type="match status" value="1"/>
</dbReference>
<feature type="non-terminal residue" evidence="7">
    <location>
        <position position="1"/>
    </location>
</feature>
<dbReference type="GO" id="GO:0071949">
    <property type="term" value="F:FAD binding"/>
    <property type="evidence" value="ECO:0007669"/>
    <property type="project" value="InterPro"/>
</dbReference>
<dbReference type="PRINTS" id="PR00420">
    <property type="entry name" value="RNGMNOXGNASE"/>
</dbReference>
<keyword evidence="2" id="KW-0285">Flavoprotein</keyword>
<feature type="region of interest" description="Disordered" evidence="5">
    <location>
        <begin position="314"/>
        <end position="333"/>
    </location>
</feature>
<dbReference type="Pfam" id="PF01494">
    <property type="entry name" value="FAD_binding_3"/>
    <property type="match status" value="2"/>
</dbReference>
<dbReference type="EMBL" id="MU863666">
    <property type="protein sequence ID" value="KAK4097901.1"/>
    <property type="molecule type" value="Genomic_DNA"/>
</dbReference>
<dbReference type="AlphaFoldDB" id="A0AAN6SYP9"/>
<evidence type="ECO:0000256" key="1">
    <source>
        <dbReference type="ARBA" id="ARBA00007992"/>
    </source>
</evidence>
<dbReference type="GO" id="GO:0016491">
    <property type="term" value="F:oxidoreductase activity"/>
    <property type="evidence" value="ECO:0007669"/>
    <property type="project" value="UniProtKB-KW"/>
</dbReference>
<feature type="region of interest" description="Disordered" evidence="5">
    <location>
        <begin position="179"/>
        <end position="199"/>
    </location>
</feature>
<feature type="compositionally biased region" description="Gly residues" evidence="5">
    <location>
        <begin position="324"/>
        <end position="333"/>
    </location>
</feature>
<accession>A0AAN6SYP9</accession>
<evidence type="ECO:0000256" key="2">
    <source>
        <dbReference type="ARBA" id="ARBA00022630"/>
    </source>
</evidence>
<keyword evidence="4" id="KW-0560">Oxidoreductase</keyword>
<name>A0AAN6SYP9_9PEZI</name>
<evidence type="ECO:0000256" key="4">
    <source>
        <dbReference type="ARBA" id="ARBA00023002"/>
    </source>
</evidence>
<reference evidence="7" key="1">
    <citation type="journal article" date="2023" name="Mol. Phylogenet. Evol.">
        <title>Genome-scale phylogeny and comparative genomics of the fungal order Sordariales.</title>
        <authorList>
            <person name="Hensen N."/>
            <person name="Bonometti L."/>
            <person name="Westerberg I."/>
            <person name="Brannstrom I.O."/>
            <person name="Guillou S."/>
            <person name="Cros-Aarteil S."/>
            <person name="Calhoun S."/>
            <person name="Haridas S."/>
            <person name="Kuo A."/>
            <person name="Mondo S."/>
            <person name="Pangilinan J."/>
            <person name="Riley R."/>
            <person name="LaButti K."/>
            <person name="Andreopoulos B."/>
            <person name="Lipzen A."/>
            <person name="Chen C."/>
            <person name="Yan M."/>
            <person name="Daum C."/>
            <person name="Ng V."/>
            <person name="Clum A."/>
            <person name="Steindorff A."/>
            <person name="Ohm R.A."/>
            <person name="Martin F."/>
            <person name="Silar P."/>
            <person name="Natvig D.O."/>
            <person name="Lalanne C."/>
            <person name="Gautier V."/>
            <person name="Ament-Velasquez S.L."/>
            <person name="Kruys A."/>
            <person name="Hutchinson M.I."/>
            <person name="Powell A.J."/>
            <person name="Barry K."/>
            <person name="Miller A.N."/>
            <person name="Grigoriev I.V."/>
            <person name="Debuchy R."/>
            <person name="Gladieux P."/>
            <person name="Hiltunen Thoren M."/>
            <person name="Johannesson H."/>
        </authorList>
    </citation>
    <scope>NUCLEOTIDE SEQUENCE</scope>
    <source>
        <strain evidence="7">CBS 757.83</strain>
    </source>
</reference>
<dbReference type="InterPro" id="IPR036188">
    <property type="entry name" value="FAD/NAD-bd_sf"/>
</dbReference>
<gene>
    <name evidence="7" type="ORF">N658DRAFT_398350</name>
</gene>
<organism evidence="7 8">
    <name type="scientific">Parathielavia hyrcaniae</name>
    <dbReference type="NCBI Taxonomy" id="113614"/>
    <lineage>
        <taxon>Eukaryota</taxon>
        <taxon>Fungi</taxon>
        <taxon>Dikarya</taxon>
        <taxon>Ascomycota</taxon>
        <taxon>Pezizomycotina</taxon>
        <taxon>Sordariomycetes</taxon>
        <taxon>Sordariomycetidae</taxon>
        <taxon>Sordariales</taxon>
        <taxon>Chaetomiaceae</taxon>
        <taxon>Parathielavia</taxon>
    </lineage>
</organism>
<comment type="caution">
    <text evidence="7">The sequence shown here is derived from an EMBL/GenBank/DDBJ whole genome shotgun (WGS) entry which is preliminary data.</text>
</comment>
<sequence length="469" mass="50789">DSFHVAIIGAGITGVTLALGLQARNVSFTLYERHSEIRDIGAGIGFSPNAEQAMQLLHPDILAAFKEAANPNGEDYFQWIDGYLSGELIFKLHVGKDGFQGGRRSDILEAWAKLIEPTSIQFGKVLESIYDPGEDHTHDDTYNDDRVLLRFTDGTTATADAVIGCDGIHSRVRKHINSTATASPTTPDPQTLPNPNPGPLPQYTRKYCYRALAPMPAAIAAIGSAKAQTRYMYTGIGAHLLTYPVANNTLLNILAVISDPSPSAHWPHPHTTCAGSRSDVVEAFARWHPTVRAIVGLMPEEMDKWGIFDMHVQEEKEEDDETGSGSGSGLGSGSGSPYACGRVCVAGDAAHAAGPHLGAGGGMGVEDALALAELMAEVDGEGEMDGEGEVDEGWVDDRVNLRELVIGALKVYHDVRYGRTRRVIADTRKACDLFHWRDRRASTNPDVFGPAISQLFYDVWEYDVEAMAK</sequence>
<evidence type="ECO:0000259" key="6">
    <source>
        <dbReference type="Pfam" id="PF01494"/>
    </source>
</evidence>
<protein>
    <submittedName>
        <fullName evidence="7">FAD/NAD(P)-binding domain-containing protein</fullName>
    </submittedName>
</protein>
<feature type="compositionally biased region" description="Pro residues" evidence="5">
    <location>
        <begin position="186"/>
        <end position="199"/>
    </location>
</feature>
<feature type="domain" description="FAD-binding" evidence="6">
    <location>
        <begin position="4"/>
        <end position="180"/>
    </location>
</feature>
<dbReference type="Gene3D" id="3.50.50.60">
    <property type="entry name" value="FAD/NAD(P)-binding domain"/>
    <property type="match status" value="1"/>
</dbReference>
<evidence type="ECO:0000313" key="7">
    <source>
        <dbReference type="EMBL" id="KAK4097901.1"/>
    </source>
</evidence>
<feature type="non-terminal residue" evidence="7">
    <location>
        <position position="469"/>
    </location>
</feature>
<dbReference type="InterPro" id="IPR051104">
    <property type="entry name" value="FAD_monoxygenase"/>
</dbReference>
<dbReference type="SUPFAM" id="SSF54373">
    <property type="entry name" value="FAD-linked reductases, C-terminal domain"/>
    <property type="match status" value="1"/>
</dbReference>
<keyword evidence="3" id="KW-0274">FAD</keyword>
<feature type="domain" description="FAD-binding" evidence="6">
    <location>
        <begin position="336"/>
        <end position="378"/>
    </location>
</feature>
<dbReference type="Proteomes" id="UP001305647">
    <property type="component" value="Unassembled WGS sequence"/>
</dbReference>
<proteinExistence type="inferred from homology"/>
<evidence type="ECO:0000313" key="8">
    <source>
        <dbReference type="Proteomes" id="UP001305647"/>
    </source>
</evidence>
<dbReference type="GO" id="GO:0044550">
    <property type="term" value="P:secondary metabolite biosynthetic process"/>
    <property type="evidence" value="ECO:0007669"/>
    <property type="project" value="TreeGrafter"/>
</dbReference>